<dbReference type="EMBL" id="MCFL01000045">
    <property type="protein sequence ID" value="ORZ32560.1"/>
    <property type="molecule type" value="Genomic_DNA"/>
</dbReference>
<accession>A0A1Y2HD86</accession>
<name>A0A1Y2HD86_9FUNG</name>
<reference evidence="2 3" key="1">
    <citation type="submission" date="2016-07" db="EMBL/GenBank/DDBJ databases">
        <title>Pervasive Adenine N6-methylation of Active Genes in Fungi.</title>
        <authorList>
            <consortium name="DOE Joint Genome Institute"/>
            <person name="Mondo S.J."/>
            <person name="Dannebaum R.O."/>
            <person name="Kuo R.C."/>
            <person name="Labutti K."/>
            <person name="Haridas S."/>
            <person name="Kuo A."/>
            <person name="Salamov A."/>
            <person name="Ahrendt S.R."/>
            <person name="Lipzen A."/>
            <person name="Sullivan W."/>
            <person name="Andreopoulos W.B."/>
            <person name="Clum A."/>
            <person name="Lindquist E."/>
            <person name="Daum C."/>
            <person name="Ramamoorthy G.K."/>
            <person name="Gryganskyi A."/>
            <person name="Culley D."/>
            <person name="Magnuson J.K."/>
            <person name="James T.Y."/>
            <person name="O'Malley M.A."/>
            <person name="Stajich J.E."/>
            <person name="Spatafora J.W."/>
            <person name="Visel A."/>
            <person name="Grigoriev I.V."/>
        </authorList>
    </citation>
    <scope>NUCLEOTIDE SEQUENCE [LARGE SCALE GENOMIC DNA]</scope>
    <source>
        <strain evidence="2 3">PL171</strain>
    </source>
</reference>
<feature type="region of interest" description="Disordered" evidence="1">
    <location>
        <begin position="21"/>
        <end position="82"/>
    </location>
</feature>
<organism evidence="2 3">
    <name type="scientific">Catenaria anguillulae PL171</name>
    <dbReference type="NCBI Taxonomy" id="765915"/>
    <lineage>
        <taxon>Eukaryota</taxon>
        <taxon>Fungi</taxon>
        <taxon>Fungi incertae sedis</taxon>
        <taxon>Blastocladiomycota</taxon>
        <taxon>Blastocladiomycetes</taxon>
        <taxon>Blastocladiales</taxon>
        <taxon>Catenariaceae</taxon>
        <taxon>Catenaria</taxon>
    </lineage>
</organism>
<feature type="region of interest" description="Disordered" evidence="1">
    <location>
        <begin position="314"/>
        <end position="342"/>
    </location>
</feature>
<evidence type="ECO:0008006" key="4">
    <source>
        <dbReference type="Google" id="ProtNLM"/>
    </source>
</evidence>
<keyword evidence="3" id="KW-1185">Reference proteome</keyword>
<dbReference type="Proteomes" id="UP000193411">
    <property type="component" value="Unassembled WGS sequence"/>
</dbReference>
<proteinExistence type="predicted"/>
<evidence type="ECO:0000256" key="1">
    <source>
        <dbReference type="SAM" id="MobiDB-lite"/>
    </source>
</evidence>
<feature type="region of interest" description="Disordered" evidence="1">
    <location>
        <begin position="198"/>
        <end position="223"/>
    </location>
</feature>
<evidence type="ECO:0000313" key="2">
    <source>
        <dbReference type="EMBL" id="ORZ32560.1"/>
    </source>
</evidence>
<protein>
    <recommendedName>
        <fullName evidence="4">Winged helix DNA-binding domain-containing protein</fullName>
    </recommendedName>
</protein>
<comment type="caution">
    <text evidence="2">The sequence shown here is derived from an EMBL/GenBank/DDBJ whole genome shotgun (WGS) entry which is preliminary data.</text>
</comment>
<gene>
    <name evidence="2" type="ORF">BCR44DRAFT_84628</name>
</gene>
<dbReference type="AlphaFoldDB" id="A0A1Y2HD86"/>
<sequence length="491" mass="51933">MATFPLNDGCVADEMLNVFPLPAESQSPPKSIAGDCLPSPAPSKPSSDSLTPPAFLQDPPLNHLPDAMQTPPLGHAHQQSPCAASRSLHLQVASGAPDLLQSLSFTSPGLDTAMSPSDVDRAQSGFALNTPLPQLPSIPSVQSGACNDTHASGGQDTLCNSNPKASAHCNWSLLPAIPAPLSDSQLHKDQSLVPTQPFPSRFPSAQRPKSAAFSLSRPPPPLSAIGTANKSFRRLQPDSIPHLEHGMSPNAYFASNPHTLAPQPTLPPHSLPAQSRQPTHVPTHCMPSPAQTHSDPFLVNPERAECPGALRPPSVFPPPQAPAPAAAIHTRTDAPPSSPHIDPPPLPSRALLASSGLLAVRPLPAATMTAYLQLSTHHFLNSLLSPSPHCTLLTPLAHRILCLAIMRGPTRPFIMADVFREAFFGEPADMTPQSVKGALSELLSMEPLIVEAGGKEAGKARVGLGVREMEGQAAESTIEEDRRFVLCEWIL</sequence>
<evidence type="ECO:0000313" key="3">
    <source>
        <dbReference type="Proteomes" id="UP000193411"/>
    </source>
</evidence>